<dbReference type="Pfam" id="PF01095">
    <property type="entry name" value="Pectinesterase"/>
    <property type="match status" value="1"/>
</dbReference>
<dbReference type="InterPro" id="IPR011050">
    <property type="entry name" value="Pectin_lyase_fold/virulence"/>
</dbReference>
<keyword evidence="13" id="KW-1133">Transmembrane helix</keyword>
<evidence type="ECO:0000256" key="13">
    <source>
        <dbReference type="SAM" id="Phobius"/>
    </source>
</evidence>
<dbReference type="EC" id="3.1.1.11" evidence="4 12"/>
<dbReference type="InterPro" id="IPR012334">
    <property type="entry name" value="Pectin_lyas_fold"/>
</dbReference>
<dbReference type="SUPFAM" id="SSF51126">
    <property type="entry name" value="Pectin lyase-like"/>
    <property type="match status" value="1"/>
</dbReference>
<dbReference type="Gene3D" id="3.30.200.20">
    <property type="entry name" value="Phosphorylase Kinase, domain 1"/>
    <property type="match status" value="1"/>
</dbReference>
<gene>
    <name evidence="15" type="ORF">DEO72_LG4g1212</name>
</gene>
<evidence type="ECO:0000256" key="12">
    <source>
        <dbReference type="RuleBase" id="RU000589"/>
    </source>
</evidence>
<evidence type="ECO:0000313" key="15">
    <source>
        <dbReference type="EMBL" id="QCD90257.1"/>
    </source>
</evidence>
<dbReference type="GO" id="GO:0042545">
    <property type="term" value="P:cell wall modification"/>
    <property type="evidence" value="ECO:0007669"/>
    <property type="project" value="UniProtKB-UniRule"/>
</dbReference>
<dbReference type="InterPro" id="IPR033131">
    <property type="entry name" value="Pectinesterase_Asp_AS"/>
</dbReference>
<evidence type="ECO:0000256" key="8">
    <source>
        <dbReference type="ARBA" id="ARBA00022801"/>
    </source>
</evidence>
<feature type="signal peptide" evidence="12">
    <location>
        <begin position="1"/>
        <end position="26"/>
    </location>
</feature>
<dbReference type="GO" id="GO:0045490">
    <property type="term" value="P:pectin catabolic process"/>
    <property type="evidence" value="ECO:0007669"/>
    <property type="project" value="UniProtKB-UniRule"/>
</dbReference>
<keyword evidence="9 12" id="KW-0063">Aspartyl esterase</keyword>
<reference evidence="15 16" key="1">
    <citation type="submission" date="2019-04" db="EMBL/GenBank/DDBJ databases">
        <title>An improved genome assembly and genetic linkage map for asparagus bean, Vigna unguiculata ssp. sesquipedialis.</title>
        <authorList>
            <person name="Xia Q."/>
            <person name="Zhang R."/>
            <person name="Dong Y."/>
        </authorList>
    </citation>
    <scope>NUCLEOTIDE SEQUENCE [LARGE SCALE GENOMIC DNA]</scope>
    <source>
        <tissue evidence="15">Leaf</tissue>
    </source>
</reference>
<dbReference type="EMBL" id="CP039348">
    <property type="protein sequence ID" value="QCD90257.1"/>
    <property type="molecule type" value="Genomic_DNA"/>
</dbReference>
<dbReference type="InterPro" id="IPR000070">
    <property type="entry name" value="Pectinesterase_cat"/>
</dbReference>
<dbReference type="Proteomes" id="UP000501690">
    <property type="component" value="Linkage Group LG4"/>
</dbReference>
<evidence type="ECO:0000256" key="4">
    <source>
        <dbReference type="ARBA" id="ARBA00013229"/>
    </source>
</evidence>
<accession>A0A4D6LNX9</accession>
<evidence type="ECO:0000256" key="6">
    <source>
        <dbReference type="ARBA" id="ARBA00022525"/>
    </source>
</evidence>
<evidence type="ECO:0000256" key="1">
    <source>
        <dbReference type="ARBA" id="ARBA00004191"/>
    </source>
</evidence>
<evidence type="ECO:0000259" key="14">
    <source>
        <dbReference type="Pfam" id="PF01095"/>
    </source>
</evidence>
<dbReference type="GO" id="GO:0030599">
    <property type="term" value="F:pectinesterase activity"/>
    <property type="evidence" value="ECO:0007669"/>
    <property type="project" value="UniProtKB-UniRule"/>
</dbReference>
<evidence type="ECO:0000256" key="7">
    <source>
        <dbReference type="ARBA" id="ARBA00022729"/>
    </source>
</evidence>
<evidence type="ECO:0000256" key="11">
    <source>
        <dbReference type="PROSITE-ProRule" id="PRU10040"/>
    </source>
</evidence>
<keyword evidence="13" id="KW-0472">Membrane</keyword>
<feature type="transmembrane region" description="Helical" evidence="13">
    <location>
        <begin position="379"/>
        <end position="402"/>
    </location>
</feature>
<evidence type="ECO:0000256" key="9">
    <source>
        <dbReference type="ARBA" id="ARBA00023085"/>
    </source>
</evidence>
<comment type="similarity">
    <text evidence="3">Belongs to the pectinesterase family.</text>
</comment>
<keyword evidence="16" id="KW-1185">Reference proteome</keyword>
<evidence type="ECO:0000256" key="2">
    <source>
        <dbReference type="ARBA" id="ARBA00005184"/>
    </source>
</evidence>
<feature type="active site" evidence="11">
    <location>
        <position position="222"/>
    </location>
</feature>
<comment type="subcellular location">
    <subcellularLocation>
        <location evidence="1">Secreted</location>
        <location evidence="1">Cell wall</location>
    </subcellularLocation>
</comment>
<evidence type="ECO:0000256" key="10">
    <source>
        <dbReference type="ARBA" id="ARBA00047928"/>
    </source>
</evidence>
<comment type="pathway">
    <text evidence="2 12">Glycan metabolism; pectin degradation; 2-dehydro-3-deoxy-D-gluconate from pectin: step 1/5.</text>
</comment>
<dbReference type="Gene3D" id="2.160.20.10">
    <property type="entry name" value="Single-stranded right-handed beta-helix, Pectin lyase-like"/>
    <property type="match status" value="1"/>
</dbReference>
<dbReference type="PANTHER" id="PTHR31321:SF87">
    <property type="entry name" value="PECTINESTERASE 63-RELATED"/>
    <property type="match status" value="1"/>
</dbReference>
<dbReference type="PANTHER" id="PTHR31321">
    <property type="entry name" value="ACYL-COA THIOESTER HYDROLASE YBHC-RELATED"/>
    <property type="match status" value="1"/>
</dbReference>
<keyword evidence="8 12" id="KW-0378">Hydrolase</keyword>
<proteinExistence type="inferred from homology"/>
<organism evidence="15 16">
    <name type="scientific">Vigna unguiculata</name>
    <name type="common">Cowpea</name>
    <dbReference type="NCBI Taxonomy" id="3917"/>
    <lineage>
        <taxon>Eukaryota</taxon>
        <taxon>Viridiplantae</taxon>
        <taxon>Streptophyta</taxon>
        <taxon>Embryophyta</taxon>
        <taxon>Tracheophyta</taxon>
        <taxon>Spermatophyta</taxon>
        <taxon>Magnoliopsida</taxon>
        <taxon>eudicotyledons</taxon>
        <taxon>Gunneridae</taxon>
        <taxon>Pentapetalae</taxon>
        <taxon>rosids</taxon>
        <taxon>fabids</taxon>
        <taxon>Fabales</taxon>
        <taxon>Fabaceae</taxon>
        <taxon>Papilionoideae</taxon>
        <taxon>50 kb inversion clade</taxon>
        <taxon>NPAAA clade</taxon>
        <taxon>indigoferoid/millettioid clade</taxon>
        <taxon>Phaseoleae</taxon>
        <taxon>Vigna</taxon>
    </lineage>
</organism>
<feature type="domain" description="Pectinesterase catalytic" evidence="14">
    <location>
        <begin position="71"/>
        <end position="335"/>
    </location>
</feature>
<keyword evidence="7 12" id="KW-0732">Signal</keyword>
<evidence type="ECO:0000256" key="5">
    <source>
        <dbReference type="ARBA" id="ARBA00022512"/>
    </source>
</evidence>
<evidence type="ECO:0000256" key="3">
    <source>
        <dbReference type="ARBA" id="ARBA00008891"/>
    </source>
</evidence>
<comment type="catalytic activity">
    <reaction evidence="10 12">
        <text>[(1-&gt;4)-alpha-D-galacturonosyl methyl ester](n) + n H2O = [(1-&gt;4)-alpha-D-galacturonosyl](n) + n methanol + n H(+)</text>
        <dbReference type="Rhea" id="RHEA:22380"/>
        <dbReference type="Rhea" id="RHEA-COMP:14570"/>
        <dbReference type="Rhea" id="RHEA-COMP:14573"/>
        <dbReference type="ChEBI" id="CHEBI:15377"/>
        <dbReference type="ChEBI" id="CHEBI:15378"/>
        <dbReference type="ChEBI" id="CHEBI:17790"/>
        <dbReference type="ChEBI" id="CHEBI:140522"/>
        <dbReference type="ChEBI" id="CHEBI:140523"/>
        <dbReference type="EC" id="3.1.1.11"/>
    </reaction>
</comment>
<name>A0A4D6LNX9_VIGUN</name>
<keyword evidence="13" id="KW-0812">Transmembrane</keyword>
<sequence length="516" mass="57297">MASKPTRFSIQLALMVVFLTTQVVLSADTPMPSDKTQLGQWFSNNVKPLNNRKGTLDSQLVAAEQGKTIIKVRQDGKGQFKTITDALKSIPNGNKKRVILHIGPGTYKEKIVVPNNKPFITFYGTPGQMPTLTYGGTAKQYGTVESGTLSVLSDYFVGANIIIRNSAPRPGLNTVKGQAVALRISGDKATFYNCQIYSYQDTLLDDANRHFFKDCYIQGTVDYIFGSGKSLYVNCEIRTLGDSGLTFITAQARKSKKEDNGFSFVHCELTGTGTGAYLGRAWFGYSTVIFSYCNMGNIFNKAGWSNNNHKEYDKTLYFGEYMNTGPGADATGRSHLTRKLKYAEVKHYLGLGMIEGSKWLLPPPKGVFLLFLVSGSRSGFGVVVAGSVSFFVVFSVLGYVFVRKFQGEREEKFQNGFMACPRAFDYKELKSATREFHPSRIVGHRSFGTVYKAFFISSGTIAAVKRSRHSHEGKTEFLSELSIIAGFGTRIWFSFKVGVLRRESYCWCTSLCPMEV</sequence>
<keyword evidence="6" id="KW-0964">Secreted</keyword>
<evidence type="ECO:0000313" key="16">
    <source>
        <dbReference type="Proteomes" id="UP000501690"/>
    </source>
</evidence>
<dbReference type="SUPFAM" id="SSF56112">
    <property type="entry name" value="Protein kinase-like (PK-like)"/>
    <property type="match status" value="1"/>
</dbReference>
<dbReference type="UniPathway" id="UPA00545">
    <property type="reaction ID" value="UER00823"/>
</dbReference>
<dbReference type="InterPro" id="IPR011009">
    <property type="entry name" value="Kinase-like_dom_sf"/>
</dbReference>
<feature type="chain" id="PRO_5019882304" description="Pectinesterase" evidence="12">
    <location>
        <begin position="27"/>
        <end position="516"/>
    </location>
</feature>
<dbReference type="FunFam" id="2.160.20.10:FF:000008">
    <property type="entry name" value="Pectinesterase"/>
    <property type="match status" value="1"/>
</dbReference>
<keyword evidence="5" id="KW-0134">Cell wall</keyword>
<protein>
    <recommendedName>
        <fullName evidence="4 12">Pectinesterase</fullName>
        <ecNumber evidence="4 12">3.1.1.11</ecNumber>
    </recommendedName>
</protein>
<dbReference type="PROSITE" id="PS00503">
    <property type="entry name" value="PECTINESTERASE_2"/>
    <property type="match status" value="1"/>
</dbReference>
<dbReference type="AlphaFoldDB" id="A0A4D6LNX9"/>